<dbReference type="GO" id="GO:0032259">
    <property type="term" value="P:methylation"/>
    <property type="evidence" value="ECO:0007669"/>
    <property type="project" value="UniProtKB-KW"/>
</dbReference>
<dbReference type="InterPro" id="IPR029063">
    <property type="entry name" value="SAM-dependent_MTases_sf"/>
</dbReference>
<evidence type="ECO:0000313" key="7">
    <source>
        <dbReference type="RefSeq" id="XP_030077011.1"/>
    </source>
</evidence>
<dbReference type="KEGG" id="muo:115481770"/>
<dbReference type="PANTHER" id="PTHR10867">
    <property type="entry name" value="NNMT/PNMT/TEMT FAMILY MEMBER"/>
    <property type="match status" value="1"/>
</dbReference>
<dbReference type="Proteomes" id="UP000515156">
    <property type="component" value="Chromosome 12"/>
</dbReference>
<feature type="binding site" evidence="5">
    <location>
        <position position="69"/>
    </location>
    <ligand>
        <name>S-adenosyl-L-methionine</name>
        <dbReference type="ChEBI" id="CHEBI:59789"/>
    </ligand>
</feature>
<evidence type="ECO:0000256" key="2">
    <source>
        <dbReference type="ARBA" id="ARBA00022603"/>
    </source>
</evidence>
<dbReference type="PANTHER" id="PTHR10867:SF32">
    <property type="entry name" value="NICOTINAMIDE N-METHYLTRANSFERASE"/>
    <property type="match status" value="1"/>
</dbReference>
<reference evidence="7" key="1">
    <citation type="submission" date="2025-08" db="UniProtKB">
        <authorList>
            <consortium name="RefSeq"/>
        </authorList>
    </citation>
    <scope>IDENTIFICATION</scope>
</reference>
<feature type="binding site" evidence="5">
    <location>
        <position position="90"/>
    </location>
    <ligand>
        <name>S-adenosyl-L-methionine</name>
        <dbReference type="ChEBI" id="CHEBI:59789"/>
    </ligand>
</feature>
<keyword evidence="3" id="KW-0808">Transferase</keyword>
<protein>
    <submittedName>
        <fullName evidence="7">Nicotinamide N-methyltransferase-like</fullName>
    </submittedName>
</protein>
<dbReference type="CDD" id="cd02440">
    <property type="entry name" value="AdoMet_MTases"/>
    <property type="match status" value="1"/>
</dbReference>
<dbReference type="RefSeq" id="XP_030077011.1">
    <property type="nucleotide sequence ID" value="XM_030221151.1"/>
</dbReference>
<evidence type="ECO:0000256" key="1">
    <source>
        <dbReference type="ARBA" id="ARBA00007996"/>
    </source>
</evidence>
<dbReference type="NCBIfam" id="NF041360">
    <property type="entry name" value="GntF_guanitoxin"/>
    <property type="match status" value="1"/>
</dbReference>
<name>A0A6P7ZQN8_9AMPH</name>
<evidence type="ECO:0000256" key="5">
    <source>
        <dbReference type="PIRSR" id="PIRSR000384-1"/>
    </source>
</evidence>
<dbReference type="GO" id="GO:0008757">
    <property type="term" value="F:S-adenosylmethionine-dependent methyltransferase activity"/>
    <property type="evidence" value="ECO:0007669"/>
    <property type="project" value="UniProtKB-ARBA"/>
</dbReference>
<dbReference type="InParanoid" id="A0A6P7ZQN8"/>
<dbReference type="PROSITE" id="PS51681">
    <property type="entry name" value="SAM_MT_NNMT_PNMT_TEMT"/>
    <property type="match status" value="1"/>
</dbReference>
<dbReference type="GO" id="GO:0005829">
    <property type="term" value="C:cytosol"/>
    <property type="evidence" value="ECO:0007669"/>
    <property type="project" value="TreeGrafter"/>
</dbReference>
<dbReference type="InterPro" id="IPR000940">
    <property type="entry name" value="NNMT_TEMT_trans"/>
</dbReference>
<accession>A0A6P7ZQN8</accession>
<dbReference type="SUPFAM" id="SSF53335">
    <property type="entry name" value="S-adenosyl-L-methionine-dependent methyltransferases"/>
    <property type="match status" value="1"/>
</dbReference>
<dbReference type="AlphaFoldDB" id="A0A6P7ZQN8"/>
<dbReference type="FunCoup" id="A0A6P7ZQN8">
    <property type="interactions" value="485"/>
</dbReference>
<keyword evidence="6" id="KW-1185">Reference proteome</keyword>
<dbReference type="InterPro" id="IPR053384">
    <property type="entry name" value="SAM-dep_methyltransferase"/>
</dbReference>
<dbReference type="GO" id="GO:0008170">
    <property type="term" value="F:N-methyltransferase activity"/>
    <property type="evidence" value="ECO:0007669"/>
    <property type="project" value="TreeGrafter"/>
</dbReference>
<dbReference type="Pfam" id="PF01234">
    <property type="entry name" value="NNMT_PNMT_TEMT"/>
    <property type="match status" value="1"/>
</dbReference>
<dbReference type="GeneID" id="115481770"/>
<evidence type="ECO:0000313" key="6">
    <source>
        <dbReference type="Proteomes" id="UP000515156"/>
    </source>
</evidence>
<proteinExistence type="inferred from homology"/>
<evidence type="ECO:0000256" key="4">
    <source>
        <dbReference type="ARBA" id="ARBA00022691"/>
    </source>
</evidence>
<feature type="binding site" evidence="5">
    <location>
        <position position="20"/>
    </location>
    <ligand>
        <name>S-adenosyl-L-methionine</name>
        <dbReference type="ChEBI" id="CHEBI:59789"/>
    </ligand>
</feature>
<organism evidence="6 7">
    <name type="scientific">Microcaecilia unicolor</name>
    <dbReference type="NCBI Taxonomy" id="1415580"/>
    <lineage>
        <taxon>Eukaryota</taxon>
        <taxon>Metazoa</taxon>
        <taxon>Chordata</taxon>
        <taxon>Craniata</taxon>
        <taxon>Vertebrata</taxon>
        <taxon>Euteleostomi</taxon>
        <taxon>Amphibia</taxon>
        <taxon>Gymnophiona</taxon>
        <taxon>Siphonopidae</taxon>
        <taxon>Microcaecilia</taxon>
    </lineage>
</organism>
<feature type="binding site" evidence="5">
    <location>
        <position position="85"/>
    </location>
    <ligand>
        <name>S-adenosyl-L-methionine</name>
        <dbReference type="ChEBI" id="CHEBI:59789"/>
    </ligand>
</feature>
<evidence type="ECO:0000256" key="3">
    <source>
        <dbReference type="ARBA" id="ARBA00022679"/>
    </source>
</evidence>
<comment type="similarity">
    <text evidence="1">Belongs to the class I-like SAM-binding methyltransferase superfamily. NNMT/PNMT/TEMT family.</text>
</comment>
<dbReference type="Gene3D" id="3.40.50.150">
    <property type="entry name" value="Vaccinia Virus protein VP39"/>
    <property type="match status" value="1"/>
</dbReference>
<gene>
    <name evidence="7" type="primary">LOC115481770</name>
</gene>
<feature type="binding site" evidence="5">
    <location>
        <begin position="142"/>
        <end position="143"/>
    </location>
    <ligand>
        <name>S-adenosyl-L-methionine</name>
        <dbReference type="ChEBI" id="CHEBI:59789"/>
    </ligand>
</feature>
<dbReference type="FunFam" id="3.40.50.150:FF:000065">
    <property type="entry name" value="Phenylethanolamine N-methyltransferase"/>
    <property type="match status" value="1"/>
</dbReference>
<dbReference type="PIRSF" id="PIRSF000384">
    <property type="entry name" value="PNMTase"/>
    <property type="match status" value="1"/>
</dbReference>
<feature type="binding site" evidence="5">
    <location>
        <begin position="63"/>
        <end position="64"/>
    </location>
    <ligand>
        <name>S-adenosyl-L-methionine</name>
        <dbReference type="ChEBI" id="CHEBI:59789"/>
    </ligand>
</feature>
<keyword evidence="4 5" id="KW-0949">S-adenosyl-L-methionine</keyword>
<keyword evidence="2" id="KW-0489">Methyltransferase</keyword>
<dbReference type="OrthoDB" id="10050085at2759"/>
<sequence length="264" mass="29894">MEPDFTTSEMYQAHFDPKLYMETYYAGGSGHFFFDGYMQFILKNLCKTFTSGDVKGDLLIDIGSGPTVYQFLSACESFKEIIATDYADQNRKELESWLKEEPGAFDWSEVVKLACELEGDREKWTEKEAKVRRTVKRILKCDVTKSNPLEPLVLPAADCLLTCLCLQAACKDEDTFSCALKNLSSLLKPGGYLVMVGVLASKFYTVGQKKFYVLSVDKKLLKKALPESGFEILQLHTQNHSKAVHLSDYYGHYFIVARKQTNTS</sequence>
<feature type="binding site" evidence="5">
    <location>
        <position position="25"/>
    </location>
    <ligand>
        <name>S-adenosyl-L-methionine</name>
        <dbReference type="ChEBI" id="CHEBI:59789"/>
    </ligand>
</feature>